<dbReference type="InterPro" id="IPR008333">
    <property type="entry name" value="Cbr1-like_FAD-bd_dom"/>
</dbReference>
<keyword evidence="8" id="KW-0560">Oxidoreductase</keyword>
<comment type="cofactor">
    <cofactor evidence="1">
        <name>FAD</name>
        <dbReference type="ChEBI" id="CHEBI:57692"/>
    </cofactor>
</comment>
<dbReference type="InterPro" id="IPR033892">
    <property type="entry name" value="FNR_bac"/>
</dbReference>
<evidence type="ECO:0000256" key="9">
    <source>
        <dbReference type="ARBA" id="ARBA00034078"/>
    </source>
</evidence>
<comment type="caution">
    <text evidence="12">The sequence shown here is derived from an EMBL/GenBank/DDBJ whole genome shotgun (WGS) entry which is preliminary data.</text>
</comment>
<dbReference type="GO" id="GO:0000166">
    <property type="term" value="F:nucleotide binding"/>
    <property type="evidence" value="ECO:0007669"/>
    <property type="project" value="UniProtKB-KW"/>
</dbReference>
<keyword evidence="6" id="KW-0274">FAD</keyword>
<dbReference type="InterPro" id="IPR017927">
    <property type="entry name" value="FAD-bd_FR_type"/>
</dbReference>
<dbReference type="InterPro" id="IPR051930">
    <property type="entry name" value="FNR_type-1"/>
</dbReference>
<dbReference type="GO" id="GO:0042167">
    <property type="term" value="P:heme catabolic process"/>
    <property type="evidence" value="ECO:0007669"/>
    <property type="project" value="TreeGrafter"/>
</dbReference>
<evidence type="ECO:0000256" key="2">
    <source>
        <dbReference type="ARBA" id="ARBA00008312"/>
    </source>
</evidence>
<dbReference type="GO" id="GO:0034599">
    <property type="term" value="P:cellular response to oxidative stress"/>
    <property type="evidence" value="ECO:0007669"/>
    <property type="project" value="TreeGrafter"/>
</dbReference>
<keyword evidence="7" id="KW-0521">NADP</keyword>
<dbReference type="EC" id="1.18.1.2" evidence="3"/>
<dbReference type="SUPFAM" id="SSF52343">
    <property type="entry name" value="Ferredoxin reductase-like, C-terminal NADP-linked domain"/>
    <property type="match status" value="1"/>
</dbReference>
<comment type="similarity">
    <text evidence="2">Belongs to the ferredoxin--NADP reductase type 1 family.</text>
</comment>
<evidence type="ECO:0000256" key="1">
    <source>
        <dbReference type="ARBA" id="ARBA00001974"/>
    </source>
</evidence>
<evidence type="ECO:0000313" key="12">
    <source>
        <dbReference type="EMBL" id="NOU52214.1"/>
    </source>
</evidence>
<evidence type="ECO:0000259" key="11">
    <source>
        <dbReference type="PROSITE" id="PS51384"/>
    </source>
</evidence>
<comment type="cofactor">
    <cofactor evidence="9">
        <name>[2Fe-2S] cluster</name>
        <dbReference type="ChEBI" id="CHEBI:190135"/>
    </cofactor>
</comment>
<evidence type="ECO:0000256" key="4">
    <source>
        <dbReference type="ARBA" id="ARBA00022630"/>
    </source>
</evidence>
<accession>A0A849VKA2</accession>
<dbReference type="PANTHER" id="PTHR47878:SF1">
    <property type="entry name" value="FLAVODOXIN_FERREDOXIN--NADP REDUCTASE"/>
    <property type="match status" value="1"/>
</dbReference>
<dbReference type="PROSITE" id="PS51384">
    <property type="entry name" value="FAD_FR"/>
    <property type="match status" value="1"/>
</dbReference>
<protein>
    <recommendedName>
        <fullName evidence="3">ferredoxin--NADP(+) reductase</fullName>
        <ecNumber evidence="3">1.18.1.2</ecNumber>
    </recommendedName>
</protein>
<evidence type="ECO:0000256" key="10">
    <source>
        <dbReference type="ARBA" id="ARBA00047776"/>
    </source>
</evidence>
<dbReference type="PANTHER" id="PTHR47878">
    <property type="entry name" value="OXIDOREDUCTASE FAD/NAD(P)-BINDING DOMAIN PROTEIN"/>
    <property type="match status" value="1"/>
</dbReference>
<proteinExistence type="inferred from homology"/>
<evidence type="ECO:0000313" key="13">
    <source>
        <dbReference type="Proteomes" id="UP000586305"/>
    </source>
</evidence>
<name>A0A849VKA2_9GAMM</name>
<evidence type="ECO:0000256" key="3">
    <source>
        <dbReference type="ARBA" id="ARBA00013223"/>
    </source>
</evidence>
<evidence type="ECO:0000256" key="7">
    <source>
        <dbReference type="ARBA" id="ARBA00022857"/>
    </source>
</evidence>
<dbReference type="Pfam" id="PF00970">
    <property type="entry name" value="FAD_binding_6"/>
    <property type="match status" value="1"/>
</dbReference>
<dbReference type="SUPFAM" id="SSF63380">
    <property type="entry name" value="Riboflavin synthase domain-like"/>
    <property type="match status" value="1"/>
</dbReference>
<keyword evidence="5" id="KW-0547">Nucleotide-binding</keyword>
<organism evidence="12 13">
    <name type="scientific">Pseudoalteromonas caenipelagi</name>
    <dbReference type="NCBI Taxonomy" id="2726988"/>
    <lineage>
        <taxon>Bacteria</taxon>
        <taxon>Pseudomonadati</taxon>
        <taxon>Pseudomonadota</taxon>
        <taxon>Gammaproteobacteria</taxon>
        <taxon>Alteromonadales</taxon>
        <taxon>Pseudoalteromonadaceae</taxon>
        <taxon>Pseudoalteromonas</taxon>
    </lineage>
</organism>
<dbReference type="GO" id="GO:0004324">
    <property type="term" value="F:ferredoxin-NADP+ reductase activity"/>
    <property type="evidence" value="ECO:0007669"/>
    <property type="project" value="UniProtKB-EC"/>
</dbReference>
<dbReference type="CDD" id="cd06195">
    <property type="entry name" value="FNR1"/>
    <property type="match status" value="1"/>
</dbReference>
<dbReference type="EMBL" id="JABBPG010000008">
    <property type="protein sequence ID" value="NOU52214.1"/>
    <property type="molecule type" value="Genomic_DNA"/>
</dbReference>
<sequence>MPQWVTGKVLDVNWWTPSLFSLKVCADVQPFKAGQFTKLALHIEDKRIARAYSFVNSPQDPVLEFYLVEVADGSLSNKLSELKVNDELYVDAQPNGFLTLEEVPDADVLWMLSTGTAIGPFLSIIAQGNLWDRFKQVILVHGVRHNDDLTYQHQIMATQQLFQQFTYIPVVSREKPLSGLTGRITELLKTGELSAYCGFTELPKSSHFMICGNPQMVKDTTELLIESGFKRHRRAEPGHITVEQYW</sequence>
<dbReference type="AlphaFoldDB" id="A0A849VKA2"/>
<keyword evidence="13" id="KW-1185">Reference proteome</keyword>
<feature type="domain" description="FAD-binding FR-type" evidence="11">
    <location>
        <begin position="2"/>
        <end position="101"/>
    </location>
</feature>
<dbReference type="Proteomes" id="UP000586305">
    <property type="component" value="Unassembled WGS sequence"/>
</dbReference>
<dbReference type="InterPro" id="IPR039261">
    <property type="entry name" value="FNR_nucleotide-bd"/>
</dbReference>
<dbReference type="RefSeq" id="WP_171627272.1">
    <property type="nucleotide sequence ID" value="NZ_JABBPG010000008.1"/>
</dbReference>
<evidence type="ECO:0000256" key="6">
    <source>
        <dbReference type="ARBA" id="ARBA00022827"/>
    </source>
</evidence>
<comment type="catalytic activity">
    <reaction evidence="10">
        <text>2 reduced [2Fe-2S]-[ferredoxin] + NADP(+) + H(+) = 2 oxidized [2Fe-2S]-[ferredoxin] + NADPH</text>
        <dbReference type="Rhea" id="RHEA:20125"/>
        <dbReference type="Rhea" id="RHEA-COMP:10000"/>
        <dbReference type="Rhea" id="RHEA-COMP:10001"/>
        <dbReference type="ChEBI" id="CHEBI:15378"/>
        <dbReference type="ChEBI" id="CHEBI:33737"/>
        <dbReference type="ChEBI" id="CHEBI:33738"/>
        <dbReference type="ChEBI" id="CHEBI:57783"/>
        <dbReference type="ChEBI" id="CHEBI:58349"/>
        <dbReference type="EC" id="1.18.1.2"/>
    </reaction>
</comment>
<dbReference type="InterPro" id="IPR017938">
    <property type="entry name" value="Riboflavin_synthase-like_b-brl"/>
</dbReference>
<evidence type="ECO:0000256" key="5">
    <source>
        <dbReference type="ARBA" id="ARBA00022741"/>
    </source>
</evidence>
<keyword evidence="4" id="KW-0285">Flavoprotein</keyword>
<evidence type="ECO:0000256" key="8">
    <source>
        <dbReference type="ARBA" id="ARBA00023002"/>
    </source>
</evidence>
<dbReference type="Gene3D" id="3.40.50.80">
    <property type="entry name" value="Nucleotide-binding domain of ferredoxin-NADP reductase (FNR) module"/>
    <property type="match status" value="1"/>
</dbReference>
<dbReference type="Pfam" id="PF00175">
    <property type="entry name" value="NAD_binding_1"/>
    <property type="match status" value="1"/>
</dbReference>
<gene>
    <name evidence="12" type="ORF">HG263_16920</name>
</gene>
<reference evidence="12 13" key="1">
    <citation type="submission" date="2020-04" db="EMBL/GenBank/DDBJ databases">
        <title>Pseudoalteromonas caenipelagi sp. nov., isolated from a tidal flat.</title>
        <authorList>
            <person name="Park S."/>
            <person name="Yoon J.-H."/>
        </authorList>
    </citation>
    <scope>NUCLEOTIDE SEQUENCE [LARGE SCALE GENOMIC DNA]</scope>
    <source>
        <strain evidence="12 13">JBTF-M23</strain>
    </source>
</reference>
<dbReference type="InterPro" id="IPR001433">
    <property type="entry name" value="OxRdtase_FAD/NAD-bd"/>
</dbReference>
<dbReference type="Gene3D" id="2.40.30.10">
    <property type="entry name" value="Translation factors"/>
    <property type="match status" value="1"/>
</dbReference>